<dbReference type="Proteomes" id="UP001063698">
    <property type="component" value="Chromosome"/>
</dbReference>
<evidence type="ECO:0000313" key="2">
    <source>
        <dbReference type="Proteomes" id="UP001063698"/>
    </source>
</evidence>
<dbReference type="KEGG" id="ipc:IPA_07740"/>
<keyword evidence="2" id="KW-1185">Reference proteome</keyword>
<organism evidence="1 2">
    <name type="scientific">Ignicoccus pacificus DSM 13166</name>
    <dbReference type="NCBI Taxonomy" id="940294"/>
    <lineage>
        <taxon>Archaea</taxon>
        <taxon>Thermoproteota</taxon>
        <taxon>Thermoprotei</taxon>
        <taxon>Desulfurococcales</taxon>
        <taxon>Desulfurococcaceae</taxon>
        <taxon>Ignicoccus</taxon>
    </lineage>
</organism>
<dbReference type="EMBL" id="CP006868">
    <property type="protein sequence ID" value="UXD22730.1"/>
    <property type="molecule type" value="Genomic_DNA"/>
</dbReference>
<protein>
    <submittedName>
        <fullName evidence="1">Uncharacterized protein</fullName>
    </submittedName>
</protein>
<proteinExistence type="predicted"/>
<reference evidence="1" key="1">
    <citation type="submission" date="2013-11" db="EMBL/GenBank/DDBJ databases">
        <title>Comparative genomics of Ignicoccus.</title>
        <authorList>
            <person name="Podar M."/>
        </authorList>
    </citation>
    <scope>NUCLEOTIDE SEQUENCE</scope>
    <source>
        <strain evidence="1">DSM 13166</strain>
    </source>
</reference>
<name>A0A977KD53_9CREN</name>
<gene>
    <name evidence="1" type="ORF">IPA_07740</name>
</gene>
<accession>A0A977KD53</accession>
<sequence>MHEISLYPLGMIASKTVGERLPFYPGPGATRHEITPLFRIETFFGALANEAWSSGIGGAGETWEELVLSQALKILGIEEGVSFCGPFLAIGKEVYANVYEGLLKVAEGNEVSHCLDEYLRLTEWSEGNKSDNEVSSLRYLRRSIIEKSELRKKLEKKCLIKVNEIAKKTTHVALNPYTKTADSNAFGVNAFGMLHSLTYLDFHALSEREAPRVIVLVNKEVDFEGVLRVGPRSSFYYIKSEGKTMGALECLCKHESDKNLIIAETPLDVGIDTNEVVGHPLSDPYISHFRTYEEPSKRERIRELPRLALRAGAIVKRRVVTIHTVNGREVRVIRSIPIR</sequence>
<evidence type="ECO:0000313" key="1">
    <source>
        <dbReference type="EMBL" id="UXD22730.1"/>
    </source>
</evidence>
<dbReference type="AlphaFoldDB" id="A0A977KD53"/>